<organism evidence="4 5">
    <name type="scientific">Pedobacter steynii</name>
    <dbReference type="NCBI Taxonomy" id="430522"/>
    <lineage>
        <taxon>Bacteria</taxon>
        <taxon>Pseudomonadati</taxon>
        <taxon>Bacteroidota</taxon>
        <taxon>Sphingobacteriia</taxon>
        <taxon>Sphingobacteriales</taxon>
        <taxon>Sphingobacteriaceae</taxon>
        <taxon>Pedobacter</taxon>
    </lineage>
</organism>
<dbReference type="OrthoDB" id="9799672at2"/>
<dbReference type="InterPro" id="IPR050362">
    <property type="entry name" value="Cation-dep_OMT"/>
</dbReference>
<dbReference type="CDD" id="cd02440">
    <property type="entry name" value="AdoMet_MTases"/>
    <property type="match status" value="1"/>
</dbReference>
<keyword evidence="2 4" id="KW-0808">Transferase</keyword>
<dbReference type="GO" id="GO:0008757">
    <property type="term" value="F:S-adenosylmethionine-dependent methyltransferase activity"/>
    <property type="evidence" value="ECO:0007669"/>
    <property type="project" value="TreeGrafter"/>
</dbReference>
<dbReference type="EMBL" id="CP017141">
    <property type="protein sequence ID" value="AOM76552.1"/>
    <property type="molecule type" value="Genomic_DNA"/>
</dbReference>
<evidence type="ECO:0000256" key="3">
    <source>
        <dbReference type="ARBA" id="ARBA00022691"/>
    </source>
</evidence>
<dbReference type="AlphaFoldDB" id="A0A1D7QCZ8"/>
<evidence type="ECO:0000313" key="5">
    <source>
        <dbReference type="Proteomes" id="UP000094313"/>
    </source>
</evidence>
<dbReference type="PROSITE" id="PS51682">
    <property type="entry name" value="SAM_OMT_I"/>
    <property type="match status" value="1"/>
</dbReference>
<dbReference type="PANTHER" id="PTHR10509">
    <property type="entry name" value="O-METHYLTRANSFERASE-RELATED"/>
    <property type="match status" value="1"/>
</dbReference>
<dbReference type="InterPro" id="IPR002935">
    <property type="entry name" value="SAM_O-MeTrfase"/>
</dbReference>
<accession>A0A1D7QCZ8</accession>
<keyword evidence="1 4" id="KW-0489">Methyltransferase</keyword>
<gene>
    <name evidence="4" type="ORF">BFS30_04910</name>
</gene>
<dbReference type="Proteomes" id="UP000094313">
    <property type="component" value="Chromosome"/>
</dbReference>
<evidence type="ECO:0000256" key="1">
    <source>
        <dbReference type="ARBA" id="ARBA00022603"/>
    </source>
</evidence>
<name>A0A1D7QCZ8_9SPHI</name>
<keyword evidence="3" id="KW-0949">S-adenosyl-L-methionine</keyword>
<evidence type="ECO:0000313" key="4">
    <source>
        <dbReference type="EMBL" id="AOM76552.1"/>
    </source>
</evidence>
<dbReference type="KEGG" id="psty:BFS30_04910"/>
<dbReference type="GO" id="GO:0008171">
    <property type="term" value="F:O-methyltransferase activity"/>
    <property type="evidence" value="ECO:0007669"/>
    <property type="project" value="InterPro"/>
</dbReference>
<evidence type="ECO:0000256" key="2">
    <source>
        <dbReference type="ARBA" id="ARBA00022679"/>
    </source>
</evidence>
<dbReference type="InterPro" id="IPR029063">
    <property type="entry name" value="SAM-dependent_MTases_sf"/>
</dbReference>
<protein>
    <submittedName>
        <fullName evidence="4">Methyltransferase</fullName>
    </submittedName>
</protein>
<reference evidence="4 5" key="1">
    <citation type="submission" date="2016-08" db="EMBL/GenBank/DDBJ databases">
        <authorList>
            <person name="Seilhamer J.J."/>
        </authorList>
    </citation>
    <scope>NUCLEOTIDE SEQUENCE [LARGE SCALE GENOMIC DNA]</scope>
    <source>
        <strain evidence="4 5">DX4</strain>
    </source>
</reference>
<keyword evidence="5" id="KW-1185">Reference proteome</keyword>
<dbReference type="PANTHER" id="PTHR10509:SF14">
    <property type="entry name" value="CAFFEOYL-COA O-METHYLTRANSFERASE 3-RELATED"/>
    <property type="match status" value="1"/>
</dbReference>
<dbReference type="SUPFAM" id="SSF53335">
    <property type="entry name" value="S-adenosyl-L-methionine-dependent methyltransferases"/>
    <property type="match status" value="1"/>
</dbReference>
<dbReference type="Pfam" id="PF01596">
    <property type="entry name" value="Methyltransf_3"/>
    <property type="match status" value="1"/>
</dbReference>
<dbReference type="RefSeq" id="WP_069378248.1">
    <property type="nucleotide sequence ID" value="NZ_CP017141.1"/>
</dbReference>
<sequence length="211" mass="24166">MSLINEDMQQLLLNYCEPESELLKKIDRETNLKVLMPRMLSGHYQGRVLSMLSKMIRPDRILEVGTFTGYATICLAEGLTETGIIYTLDINEELEEMVRRNFAESPDAEKIKYILGDATKTVHELQETFDLVFIDADKKNNGTYYDLIFDRVRPGGLIIVDNVLWSGKVLNSNPDNDTKNITTFNDKIAADTRVEKMILPVRDGLFIIRKK</sequence>
<proteinExistence type="predicted"/>
<dbReference type="Gene3D" id="3.40.50.150">
    <property type="entry name" value="Vaccinia Virus protein VP39"/>
    <property type="match status" value="1"/>
</dbReference>
<dbReference type="GO" id="GO:0032259">
    <property type="term" value="P:methylation"/>
    <property type="evidence" value="ECO:0007669"/>
    <property type="project" value="UniProtKB-KW"/>
</dbReference>